<evidence type="ECO:0000256" key="3">
    <source>
        <dbReference type="ARBA" id="ARBA00017364"/>
    </source>
</evidence>
<evidence type="ECO:0000259" key="8">
    <source>
        <dbReference type="Pfam" id="PF04959"/>
    </source>
</evidence>
<dbReference type="HOGENOM" id="CLU_008560_0_0_1"/>
<sequence>DMDTQPPIMTFKAFLQTQDDNITDEEAIAKYAEYKLEFRRQQLNEFFVAHKEEEWFKLKYHPEESQKRKEEQIAALKKRAAVFVEMLDSGRIDTVRVDSDQADAVIKLLDSVVIRLEGGTDLDLTVLDIAQGTVIEFLILWLSHCNRSLYILRVLLNMHKVKLNTRLRKTFRRNSEFESILEILKISGIKYGGDSKTSGAGGTSGSGATSADKSKEYVLFTRNIYIFNYKKFNCYWYCSEAEKKSSTTASDKEEKKESTSSDEKKSEKVDEAKMDDDEEDVGKKKVVNLEEDEDGVAPPGGIIISKKEVELVTTSCKVQDLKLSVAGGDSCNYLCCRYHLLEILILESSFSTISGVQLAIKVFKKDGNDEVVPLTPRPLHKTSSIFLRTISPRITKAEIEAICKKYPGFLRVSLSDPQPEQHWFRRGWVTFRRDVNIKEICWNVNNIRVKDCEMGAIVNRDLSRRVRSVSGLSAHKQVVLHDLKLCARIIQELDSRYGLWDTPENQQESFGLVSGNPVLKGITEYLVEEASAEEEELLGQGVVTEDSKARHTAALKVLDRLLLYLRIVYSVDYYNMSQYASEDEMPNRCGIMHLRGMPSNTEVSAQEITDYTESYKTKLQPLFTRPAVLTEAELTSLGAKSQDVEVDKFILANTQELAKDKWLCPLSGKKFKGPEFVKKHIFNKFSDELEEVRKEVDYFNNYLRDPKRPQLAEHPGNRTGKKETNDNYHLNISLGSGLFSCRYFVIIYVYQYGAYKGRGFGHFGGHGFRGVGGRGAGFPRGRPMEYRPVITYRDLDAPCEPDEII</sequence>
<dbReference type="PANTHER" id="PTHR13165">
    <property type="entry name" value="ARSENITE-RESISTANCE PROTEIN 2"/>
    <property type="match status" value="1"/>
</dbReference>
<evidence type="ECO:0000259" key="9">
    <source>
        <dbReference type="Pfam" id="PF12066"/>
    </source>
</evidence>
<dbReference type="Proteomes" id="UP000015103">
    <property type="component" value="Unassembled WGS sequence"/>
</dbReference>
<feature type="domain" description="SERRATE/Ars2 C-terminal" evidence="8">
    <location>
        <begin position="596"/>
        <end position="773"/>
    </location>
</feature>
<feature type="region of interest" description="Disordered" evidence="7">
    <location>
        <begin position="247"/>
        <end position="282"/>
    </location>
</feature>
<dbReference type="PANTHER" id="PTHR13165:SF0">
    <property type="entry name" value="SERRATE RNA EFFECTOR MOLECULE HOMOLOG"/>
    <property type="match status" value="1"/>
</dbReference>
<proteinExistence type="inferred from homology"/>
<dbReference type="FunCoup" id="T1IAP8">
    <property type="interactions" value="1928"/>
</dbReference>
<comment type="subcellular location">
    <subcellularLocation>
        <location evidence="1">Nucleus</location>
    </subcellularLocation>
</comment>
<accession>T1IAP8</accession>
<dbReference type="eggNOG" id="KOG2295">
    <property type="taxonomic scope" value="Eukaryota"/>
</dbReference>
<dbReference type="InterPro" id="IPR007042">
    <property type="entry name" value="SERRATE/Ars2_C"/>
</dbReference>
<evidence type="ECO:0000256" key="4">
    <source>
        <dbReference type="ARBA" id="ARBA00023158"/>
    </source>
</evidence>
<evidence type="ECO:0000256" key="1">
    <source>
        <dbReference type="ARBA" id="ARBA00004123"/>
    </source>
</evidence>
<comment type="similarity">
    <text evidence="2">Belongs to the ARS2 family.</text>
</comment>
<evidence type="ECO:0000256" key="2">
    <source>
        <dbReference type="ARBA" id="ARBA00005407"/>
    </source>
</evidence>
<dbReference type="OMA" id="HLRMCEE"/>
<keyword evidence="4" id="KW-0943">RNA-mediated gene silencing</keyword>
<keyword evidence="5" id="KW-0539">Nucleus</keyword>
<feature type="domain" description="SERRATE/Ars2 N-terminal" evidence="9">
    <location>
        <begin position="12"/>
        <end position="121"/>
    </location>
</feature>
<dbReference type="STRING" id="13249.T1IAP8"/>
<dbReference type="InterPro" id="IPR039727">
    <property type="entry name" value="SE/Ars2"/>
</dbReference>
<dbReference type="EMBL" id="ACPB03005095">
    <property type="status" value="NOT_ANNOTATED_CDS"/>
    <property type="molecule type" value="Genomic_DNA"/>
</dbReference>
<dbReference type="Pfam" id="PF04959">
    <property type="entry name" value="ARS2"/>
    <property type="match status" value="1"/>
</dbReference>
<keyword evidence="11" id="KW-1185">Reference proteome</keyword>
<organism evidence="10 11">
    <name type="scientific">Rhodnius prolixus</name>
    <name type="common">Triatomid bug</name>
    <dbReference type="NCBI Taxonomy" id="13249"/>
    <lineage>
        <taxon>Eukaryota</taxon>
        <taxon>Metazoa</taxon>
        <taxon>Ecdysozoa</taxon>
        <taxon>Arthropoda</taxon>
        <taxon>Hexapoda</taxon>
        <taxon>Insecta</taxon>
        <taxon>Pterygota</taxon>
        <taxon>Neoptera</taxon>
        <taxon>Paraneoptera</taxon>
        <taxon>Hemiptera</taxon>
        <taxon>Heteroptera</taxon>
        <taxon>Panheteroptera</taxon>
        <taxon>Cimicomorpha</taxon>
        <taxon>Reduviidae</taxon>
        <taxon>Triatominae</taxon>
        <taxon>Rhodnius</taxon>
    </lineage>
</organism>
<dbReference type="Pfam" id="PF12066">
    <property type="entry name" value="SERRATE_Ars2_N"/>
    <property type="match status" value="1"/>
</dbReference>
<evidence type="ECO:0000256" key="6">
    <source>
        <dbReference type="ARBA" id="ARBA00030701"/>
    </source>
</evidence>
<dbReference type="EnsemblMetazoa" id="RPRC013369-RA">
    <property type="protein sequence ID" value="RPRC013369-PA"/>
    <property type="gene ID" value="RPRC013369"/>
</dbReference>
<evidence type="ECO:0000313" key="10">
    <source>
        <dbReference type="EnsemblMetazoa" id="RPRC013369-PA"/>
    </source>
</evidence>
<evidence type="ECO:0000313" key="11">
    <source>
        <dbReference type="Proteomes" id="UP000015103"/>
    </source>
</evidence>
<evidence type="ECO:0000256" key="5">
    <source>
        <dbReference type="ARBA" id="ARBA00023242"/>
    </source>
</evidence>
<dbReference type="VEuPathDB" id="VectorBase:RPRC013369"/>
<dbReference type="InterPro" id="IPR021933">
    <property type="entry name" value="SERRATE/Ars2_N"/>
</dbReference>
<evidence type="ECO:0000256" key="7">
    <source>
        <dbReference type="SAM" id="MobiDB-lite"/>
    </source>
</evidence>
<dbReference type="InParanoid" id="T1IAP8"/>
<dbReference type="AlphaFoldDB" id="T1IAP8"/>
<protein>
    <recommendedName>
        <fullName evidence="3">Serrate RNA effector molecule homolog</fullName>
    </recommendedName>
    <alternativeName>
        <fullName evidence="6">Arsenite-resistance protein 2 homolog</fullName>
    </alternativeName>
</protein>
<reference evidence="10" key="1">
    <citation type="submission" date="2015-05" db="UniProtKB">
        <authorList>
            <consortium name="EnsemblMetazoa"/>
        </authorList>
    </citation>
    <scope>IDENTIFICATION</scope>
</reference>
<dbReference type="GO" id="GO:0016604">
    <property type="term" value="C:nuclear body"/>
    <property type="evidence" value="ECO:0007669"/>
    <property type="project" value="TreeGrafter"/>
</dbReference>
<dbReference type="GO" id="GO:0031053">
    <property type="term" value="P:primary miRNA processing"/>
    <property type="evidence" value="ECO:0007669"/>
    <property type="project" value="TreeGrafter"/>
</dbReference>
<feature type="compositionally biased region" description="Basic and acidic residues" evidence="7">
    <location>
        <begin position="247"/>
        <end position="272"/>
    </location>
</feature>
<name>T1IAP8_RHOPR</name>